<organism evidence="12">
    <name type="scientific">anaerobic digester metagenome</name>
    <dbReference type="NCBI Taxonomy" id="1263854"/>
    <lineage>
        <taxon>unclassified sequences</taxon>
        <taxon>metagenomes</taxon>
        <taxon>ecological metagenomes</taxon>
    </lineage>
</organism>
<keyword evidence="6" id="KW-0547">Nucleotide-binding</keyword>
<dbReference type="HAMAP" id="MF_00151">
    <property type="entry name" value="PPAT_bact"/>
    <property type="match status" value="1"/>
</dbReference>
<dbReference type="SUPFAM" id="SSF52374">
    <property type="entry name" value="Nucleotidylyl transferase"/>
    <property type="match status" value="1"/>
</dbReference>
<dbReference type="EMBL" id="CAADRN010000361">
    <property type="protein sequence ID" value="VFU18814.1"/>
    <property type="molecule type" value="Genomic_DNA"/>
</dbReference>
<keyword evidence="5 12" id="KW-0548">Nucleotidyltransferase</keyword>
<evidence type="ECO:0000256" key="5">
    <source>
        <dbReference type="ARBA" id="ARBA00022695"/>
    </source>
</evidence>
<evidence type="ECO:0000256" key="2">
    <source>
        <dbReference type="ARBA" id="ARBA00013868"/>
    </source>
</evidence>
<dbReference type="GO" id="GO:0005524">
    <property type="term" value="F:ATP binding"/>
    <property type="evidence" value="ECO:0007669"/>
    <property type="project" value="UniProtKB-KW"/>
</dbReference>
<evidence type="ECO:0000256" key="4">
    <source>
        <dbReference type="ARBA" id="ARBA00022679"/>
    </source>
</evidence>
<dbReference type="PRINTS" id="PR01020">
    <property type="entry name" value="LPSBIOSNTHSS"/>
</dbReference>
<comment type="catalytic activity">
    <reaction evidence="10">
        <text>(R)-4'-phosphopantetheine + ATP + H(+) = 3'-dephospho-CoA + diphosphate</text>
        <dbReference type="Rhea" id="RHEA:19801"/>
        <dbReference type="ChEBI" id="CHEBI:15378"/>
        <dbReference type="ChEBI" id="CHEBI:30616"/>
        <dbReference type="ChEBI" id="CHEBI:33019"/>
        <dbReference type="ChEBI" id="CHEBI:57328"/>
        <dbReference type="ChEBI" id="CHEBI:61723"/>
        <dbReference type="EC" id="2.7.7.3"/>
    </reaction>
</comment>
<dbReference type="GO" id="GO:0015937">
    <property type="term" value="P:coenzyme A biosynthetic process"/>
    <property type="evidence" value="ECO:0007669"/>
    <property type="project" value="UniProtKB-KW"/>
</dbReference>
<evidence type="ECO:0000259" key="11">
    <source>
        <dbReference type="Pfam" id="PF01467"/>
    </source>
</evidence>
<sequence>MRTAICPGSFDPVTYGHLDIFGRVSLLFDHVIVAVSRNPIKNPLFSIEERVELLKSVLTHYPNIEVSSFDGLTVNYAIKRKAIAIVRGLRVISDFENEFRMALTNKKLACHVETVFLMTRAEYSFINSSTVKEIASFGGSLRSLVPPIVEEKLREKMKMKHLP</sequence>
<dbReference type="GO" id="GO:0004595">
    <property type="term" value="F:pantetheine-phosphate adenylyltransferase activity"/>
    <property type="evidence" value="ECO:0007669"/>
    <property type="project" value="UniProtKB-EC"/>
</dbReference>
<keyword evidence="7" id="KW-0067">ATP-binding</keyword>
<dbReference type="CDD" id="cd02163">
    <property type="entry name" value="PPAT"/>
    <property type="match status" value="1"/>
</dbReference>
<dbReference type="Pfam" id="PF01467">
    <property type="entry name" value="CTP_transf_like"/>
    <property type="match status" value="1"/>
</dbReference>
<evidence type="ECO:0000313" key="12">
    <source>
        <dbReference type="EMBL" id="VFU18814.1"/>
    </source>
</evidence>
<dbReference type="Gene3D" id="3.40.50.620">
    <property type="entry name" value="HUPs"/>
    <property type="match status" value="1"/>
</dbReference>
<protein>
    <recommendedName>
        <fullName evidence="2">Phosphopantetheine adenylyltransferase</fullName>
        <ecNumber evidence="1">2.7.7.3</ecNumber>
    </recommendedName>
</protein>
<keyword evidence="9" id="KW-0173">Coenzyme A biosynthesis</keyword>
<dbReference type="InterPro" id="IPR004821">
    <property type="entry name" value="Cyt_trans-like"/>
</dbReference>
<evidence type="ECO:0000256" key="9">
    <source>
        <dbReference type="ARBA" id="ARBA00022993"/>
    </source>
</evidence>
<feature type="domain" description="Cytidyltransferase-like" evidence="11">
    <location>
        <begin position="5"/>
        <end position="133"/>
    </location>
</feature>
<dbReference type="PANTHER" id="PTHR21342">
    <property type="entry name" value="PHOSPHOPANTETHEINE ADENYLYLTRANSFERASE"/>
    <property type="match status" value="1"/>
</dbReference>
<evidence type="ECO:0000256" key="6">
    <source>
        <dbReference type="ARBA" id="ARBA00022741"/>
    </source>
</evidence>
<accession>A0A485M5J0</accession>
<evidence type="ECO:0000256" key="8">
    <source>
        <dbReference type="ARBA" id="ARBA00022842"/>
    </source>
</evidence>
<evidence type="ECO:0000256" key="7">
    <source>
        <dbReference type="ARBA" id="ARBA00022840"/>
    </source>
</evidence>
<dbReference type="AlphaFoldDB" id="A0A485M5J0"/>
<gene>
    <name evidence="12" type="primary">coaD</name>
    <name evidence="12" type="ORF">SCFA_60003</name>
</gene>
<keyword evidence="4 12" id="KW-0808">Transferase</keyword>
<evidence type="ECO:0000256" key="1">
    <source>
        <dbReference type="ARBA" id="ARBA00012392"/>
    </source>
</evidence>
<evidence type="ECO:0000256" key="3">
    <source>
        <dbReference type="ARBA" id="ARBA00022490"/>
    </source>
</evidence>
<evidence type="ECO:0000256" key="10">
    <source>
        <dbReference type="ARBA" id="ARBA00029346"/>
    </source>
</evidence>
<dbReference type="NCBIfam" id="TIGR00125">
    <property type="entry name" value="cyt_tran_rel"/>
    <property type="match status" value="1"/>
</dbReference>
<keyword evidence="8" id="KW-0460">Magnesium</keyword>
<dbReference type="EC" id="2.7.7.3" evidence="1"/>
<keyword evidence="3" id="KW-0963">Cytoplasm</keyword>
<reference evidence="12" key="1">
    <citation type="submission" date="2019-03" db="EMBL/GenBank/DDBJ databases">
        <authorList>
            <person name="Hao L."/>
        </authorList>
    </citation>
    <scope>NUCLEOTIDE SEQUENCE</scope>
</reference>
<dbReference type="PANTHER" id="PTHR21342:SF1">
    <property type="entry name" value="PHOSPHOPANTETHEINE ADENYLYLTRANSFERASE"/>
    <property type="match status" value="1"/>
</dbReference>
<proteinExistence type="inferred from homology"/>
<name>A0A485M5J0_9ZZZZ</name>
<dbReference type="InterPro" id="IPR014729">
    <property type="entry name" value="Rossmann-like_a/b/a_fold"/>
</dbReference>
<dbReference type="NCBIfam" id="TIGR01510">
    <property type="entry name" value="coaD_prev_kdtB"/>
    <property type="match status" value="1"/>
</dbReference>
<dbReference type="InterPro" id="IPR001980">
    <property type="entry name" value="PPAT"/>
</dbReference>